<sequence length="395" mass="43886">MDTSQEAAEDMVRIYRRTGMVLRPDDYQFVEYLPYVFGRFCAYLAPGLSFFTMSLYHANFTPWEKDIKKVIRNILCVLTTVLGLLISAQFGVLLSGWETRISMTEITVIALSAYSLFQLSKALKWLAAIALASTPTVVRKVQGDVCMFDPEATTQDIIIDVLSFVIIMWTSVYTINNSLGEAVADIDVLNLYADFLLGAIGKGSGLSGANNGGNAKLDFYLRLDSIEAVRAYERFHSTIKIFTEQLGGYHKASIEVLSVVCFASVLGVFVASVMDLEIEAWNVILFVQGGGILGVMLRVFSDLVKLDNKLGRQTVKLYRHQRRLNNELLVRGLGEGERLERANARLDDLCERSEDVHRPLRLLGFLPLTQESLVKIGAATGAGLFTTALRQALNQ</sequence>
<protein>
    <recommendedName>
        <fullName evidence="4">Gustatory receptor</fullName>
    </recommendedName>
</protein>
<comment type="caution">
    <text evidence="2">The sequence shown here is derived from an EMBL/GenBank/DDBJ whole genome shotgun (WGS) entry which is preliminary data.</text>
</comment>
<proteinExistence type="predicted"/>
<accession>A0ABQ6N4D4</accession>
<evidence type="ECO:0000313" key="2">
    <source>
        <dbReference type="EMBL" id="GMI39943.1"/>
    </source>
</evidence>
<feature type="transmembrane region" description="Helical" evidence="1">
    <location>
        <begin position="280"/>
        <end position="300"/>
    </location>
</feature>
<feature type="transmembrane region" description="Helical" evidence="1">
    <location>
        <begin position="32"/>
        <end position="58"/>
    </location>
</feature>
<name>A0ABQ6N4D4_9STRA</name>
<keyword evidence="3" id="KW-1185">Reference proteome</keyword>
<evidence type="ECO:0000256" key="1">
    <source>
        <dbReference type="SAM" id="Phobius"/>
    </source>
</evidence>
<reference evidence="2 3" key="1">
    <citation type="journal article" date="2023" name="Commun. Biol.">
        <title>Genome analysis of Parmales, the sister group of diatoms, reveals the evolutionary specialization of diatoms from phago-mixotrophs to photoautotrophs.</title>
        <authorList>
            <person name="Ban H."/>
            <person name="Sato S."/>
            <person name="Yoshikawa S."/>
            <person name="Yamada K."/>
            <person name="Nakamura Y."/>
            <person name="Ichinomiya M."/>
            <person name="Sato N."/>
            <person name="Blanc-Mathieu R."/>
            <person name="Endo H."/>
            <person name="Kuwata A."/>
            <person name="Ogata H."/>
        </authorList>
    </citation>
    <scope>NUCLEOTIDE SEQUENCE [LARGE SCALE GENOMIC DNA]</scope>
</reference>
<organism evidence="2 3">
    <name type="scientific">Tetraparma gracilis</name>
    <dbReference type="NCBI Taxonomy" id="2962635"/>
    <lineage>
        <taxon>Eukaryota</taxon>
        <taxon>Sar</taxon>
        <taxon>Stramenopiles</taxon>
        <taxon>Ochrophyta</taxon>
        <taxon>Bolidophyceae</taxon>
        <taxon>Parmales</taxon>
        <taxon>Triparmaceae</taxon>
        <taxon>Tetraparma</taxon>
    </lineage>
</organism>
<evidence type="ECO:0000313" key="3">
    <source>
        <dbReference type="Proteomes" id="UP001165060"/>
    </source>
</evidence>
<dbReference type="EMBL" id="BRYB01002116">
    <property type="protein sequence ID" value="GMI39943.1"/>
    <property type="molecule type" value="Genomic_DNA"/>
</dbReference>
<gene>
    <name evidence="2" type="ORF">TeGR_g8088</name>
</gene>
<dbReference type="Proteomes" id="UP001165060">
    <property type="component" value="Unassembled WGS sequence"/>
</dbReference>
<feature type="transmembrane region" description="Helical" evidence="1">
    <location>
        <begin position="256"/>
        <end position="274"/>
    </location>
</feature>
<feature type="transmembrane region" description="Helical" evidence="1">
    <location>
        <begin position="70"/>
        <end position="94"/>
    </location>
</feature>
<keyword evidence="1" id="KW-1133">Transmembrane helix</keyword>
<keyword evidence="1" id="KW-0812">Transmembrane</keyword>
<evidence type="ECO:0008006" key="4">
    <source>
        <dbReference type="Google" id="ProtNLM"/>
    </source>
</evidence>
<keyword evidence="1" id="KW-0472">Membrane</keyword>